<gene>
    <name evidence="4" type="ORF">BB561_002225</name>
</gene>
<evidence type="ECO:0000313" key="5">
    <source>
        <dbReference type="Proteomes" id="UP000245383"/>
    </source>
</evidence>
<reference evidence="4 5" key="1">
    <citation type="journal article" date="2018" name="MBio">
        <title>Comparative Genomics Reveals the Core Gene Toolbox for the Fungus-Insect Symbiosis.</title>
        <authorList>
            <person name="Wang Y."/>
            <person name="Stata M."/>
            <person name="Wang W."/>
            <person name="Stajich J.E."/>
            <person name="White M.M."/>
            <person name="Moncalvo J.M."/>
        </authorList>
    </citation>
    <scope>NUCLEOTIDE SEQUENCE [LARGE SCALE GENOMIC DNA]</scope>
    <source>
        <strain evidence="4 5">SWE-8-4</strain>
    </source>
</reference>
<dbReference type="PROSITE" id="PS51797">
    <property type="entry name" value="TCTP_3"/>
    <property type="match status" value="1"/>
</dbReference>
<dbReference type="GO" id="GO:0005509">
    <property type="term" value="F:calcium ion binding"/>
    <property type="evidence" value="ECO:0007669"/>
    <property type="project" value="TreeGrafter"/>
</dbReference>
<comment type="similarity">
    <text evidence="2">Belongs to the TCTP family.</text>
</comment>
<dbReference type="PROSITE" id="PS01003">
    <property type="entry name" value="TCTP_2"/>
    <property type="match status" value="1"/>
</dbReference>
<comment type="caution">
    <text evidence="4">The sequence shown here is derived from an EMBL/GenBank/DDBJ whole genome shotgun (WGS) entry which is preliminary data.</text>
</comment>
<protein>
    <recommendedName>
        <fullName evidence="1">Translationally-controlled tumor protein homolog</fullName>
    </recommendedName>
</protein>
<evidence type="ECO:0000259" key="3">
    <source>
        <dbReference type="PROSITE" id="PS51797"/>
    </source>
</evidence>
<evidence type="ECO:0000256" key="2">
    <source>
        <dbReference type="PROSITE-ProRule" id="PRU01133"/>
    </source>
</evidence>
<dbReference type="FunFam" id="2.170.150.10:FF:000002">
    <property type="entry name" value="Translationally-controlled tumor protein homolog"/>
    <property type="match status" value="1"/>
</dbReference>
<dbReference type="InterPro" id="IPR018105">
    <property type="entry name" value="Translational_control_tumour_p"/>
</dbReference>
<dbReference type="InterPro" id="IPR018103">
    <property type="entry name" value="Translation_control_tumour_CS"/>
</dbReference>
<dbReference type="Pfam" id="PF00838">
    <property type="entry name" value="TCTP"/>
    <property type="match status" value="1"/>
</dbReference>
<dbReference type="InterPro" id="IPR011057">
    <property type="entry name" value="Mss4-like_sf"/>
</dbReference>
<feature type="domain" description="TCTP" evidence="3">
    <location>
        <begin position="1"/>
        <end position="167"/>
    </location>
</feature>
<keyword evidence="5" id="KW-1185">Reference proteome</keyword>
<proteinExistence type="inferred from homology"/>
<dbReference type="PANTHER" id="PTHR11991">
    <property type="entry name" value="TRANSLATIONALLY CONTROLLED TUMOR PROTEIN-RELATED"/>
    <property type="match status" value="1"/>
</dbReference>
<dbReference type="EMBL" id="MBFR01000072">
    <property type="protein sequence ID" value="PVU94845.1"/>
    <property type="molecule type" value="Genomic_DNA"/>
</dbReference>
<accession>A0A2T9YR75</accession>
<dbReference type="PRINTS" id="PR01653">
    <property type="entry name" value="TCTPROTEIN"/>
</dbReference>
<evidence type="ECO:0000313" key="4">
    <source>
        <dbReference type="EMBL" id="PVU94845.1"/>
    </source>
</evidence>
<dbReference type="InterPro" id="IPR011323">
    <property type="entry name" value="Mss4/transl-control_tumour"/>
</dbReference>
<sequence length="167" mass="19076">MLLYTDSLTGDELFTDAFPMKLVDDFVYEVDCKMISIGDDNIDIGANPSAEDGEEALDDSVVQVNNVIHSFRLQQTSFDKKSYMTYIKGYMKEVSNYLTENNPERLSTFKEKAPAFVKKIISNIGDYDFYVGESMNPDGMIALLNYREDGVTPFFTYFRDGLKEQKL</sequence>
<dbReference type="AlphaFoldDB" id="A0A2T9YR75"/>
<organism evidence="4 5">
    <name type="scientific">Smittium simulii</name>
    <dbReference type="NCBI Taxonomy" id="133385"/>
    <lineage>
        <taxon>Eukaryota</taxon>
        <taxon>Fungi</taxon>
        <taxon>Fungi incertae sedis</taxon>
        <taxon>Zoopagomycota</taxon>
        <taxon>Kickxellomycotina</taxon>
        <taxon>Harpellomycetes</taxon>
        <taxon>Harpellales</taxon>
        <taxon>Legeriomycetaceae</taxon>
        <taxon>Smittium</taxon>
    </lineage>
</organism>
<dbReference type="PANTHER" id="PTHR11991:SF0">
    <property type="entry name" value="TRANSLATIONALLY-CONTROLLED TUMOR PROTEIN"/>
    <property type="match status" value="1"/>
</dbReference>
<dbReference type="Gene3D" id="2.170.150.10">
    <property type="entry name" value="Metal Binding Protein, Guanine Nucleotide Exchange Factor, Chain A"/>
    <property type="match status" value="1"/>
</dbReference>
<dbReference type="PROSITE" id="PS01002">
    <property type="entry name" value="TCTP_1"/>
    <property type="match status" value="1"/>
</dbReference>
<dbReference type="GO" id="GO:0005737">
    <property type="term" value="C:cytoplasm"/>
    <property type="evidence" value="ECO:0007669"/>
    <property type="project" value="TreeGrafter"/>
</dbReference>
<dbReference type="STRING" id="133385.A0A2T9YR75"/>
<dbReference type="Proteomes" id="UP000245383">
    <property type="component" value="Unassembled WGS sequence"/>
</dbReference>
<dbReference type="SUPFAM" id="SSF51316">
    <property type="entry name" value="Mss4-like"/>
    <property type="match status" value="1"/>
</dbReference>
<dbReference type="OrthoDB" id="10248936at2759"/>
<name>A0A2T9YR75_9FUNG</name>
<dbReference type="InterPro" id="IPR034737">
    <property type="entry name" value="TCTP"/>
</dbReference>
<evidence type="ECO:0000256" key="1">
    <source>
        <dbReference type="ARBA" id="ARBA00014759"/>
    </source>
</evidence>